<feature type="compositionally biased region" description="Low complexity" evidence="1">
    <location>
        <begin position="61"/>
        <end position="92"/>
    </location>
</feature>
<feature type="compositionally biased region" description="Low complexity" evidence="1">
    <location>
        <begin position="103"/>
        <end position="125"/>
    </location>
</feature>
<keyword evidence="2" id="KW-0732">Signal</keyword>
<keyword evidence="4" id="KW-1185">Reference proteome</keyword>
<feature type="region of interest" description="Disordered" evidence="1">
    <location>
        <begin position="60"/>
        <end position="125"/>
    </location>
</feature>
<evidence type="ECO:0000313" key="3">
    <source>
        <dbReference type="EMBL" id="OWA49897.1"/>
    </source>
</evidence>
<comment type="caution">
    <text evidence="3">The sequence shown here is derived from an EMBL/GenBank/DDBJ whole genome shotgun (WGS) entry which is preliminary data.</text>
</comment>
<feature type="signal peptide" evidence="2">
    <location>
        <begin position="1"/>
        <end position="21"/>
    </location>
</feature>
<feature type="chain" id="PRO_5040742712" evidence="2">
    <location>
        <begin position="22"/>
        <end position="268"/>
    </location>
</feature>
<evidence type="ECO:0000256" key="2">
    <source>
        <dbReference type="SAM" id="SignalP"/>
    </source>
</evidence>
<dbReference type="EMBL" id="MTYJ01000176">
    <property type="protein sequence ID" value="OWA49897.1"/>
    <property type="molecule type" value="Genomic_DNA"/>
</dbReference>
<dbReference type="Proteomes" id="UP000192578">
    <property type="component" value="Unassembled WGS sequence"/>
</dbReference>
<evidence type="ECO:0000256" key="1">
    <source>
        <dbReference type="SAM" id="MobiDB-lite"/>
    </source>
</evidence>
<organism evidence="3 4">
    <name type="scientific">Hypsibius exemplaris</name>
    <name type="common">Freshwater tardigrade</name>
    <dbReference type="NCBI Taxonomy" id="2072580"/>
    <lineage>
        <taxon>Eukaryota</taxon>
        <taxon>Metazoa</taxon>
        <taxon>Ecdysozoa</taxon>
        <taxon>Tardigrada</taxon>
        <taxon>Eutardigrada</taxon>
        <taxon>Parachela</taxon>
        <taxon>Hypsibioidea</taxon>
        <taxon>Hypsibiidae</taxon>
        <taxon>Hypsibius</taxon>
    </lineage>
</organism>
<proteinExistence type="predicted"/>
<accession>A0A9X6RJH4</accession>
<dbReference type="AlphaFoldDB" id="A0A9X6RJH4"/>
<evidence type="ECO:0000313" key="4">
    <source>
        <dbReference type="Proteomes" id="UP000192578"/>
    </source>
</evidence>
<protein>
    <submittedName>
        <fullName evidence="3">Uncharacterized protein</fullName>
    </submittedName>
</protein>
<gene>
    <name evidence="3" type="ORF">BV898_14433</name>
</gene>
<name>A0A9X6RJH4_HYPEX</name>
<sequence length="268" mass="27712">MKNDLIAVTLTVMCLLHQDSAQITYPSQTVGQIPVTYPIQGQTLQQQPNLQQITTVNGQTQALPGGATPQQPPGAAIQPGTSQLSVQQQQQVAAPNFGTGIAPSQLQQNSNPCQQQQPNGFTSFSSFGTGNGFFDPSAVGTGRAAGASNLFIPGQQAGTFNGGLGQQTGGAIPGQSLLQQQGALISGGQQQIQTGPQLGQQPVQLNGQQQIQTVPQLGQQPVQLNGQQQIQTGPQLGQQPVQLNGQQPLSGIPTQTAAGISAPQVFGR</sequence>
<reference evidence="4" key="1">
    <citation type="submission" date="2017-01" db="EMBL/GenBank/DDBJ databases">
        <title>Comparative genomics of anhydrobiosis in the tardigrade Hypsibius dujardini.</title>
        <authorList>
            <person name="Yoshida Y."/>
            <person name="Koutsovoulos G."/>
            <person name="Laetsch D."/>
            <person name="Stevens L."/>
            <person name="Kumar S."/>
            <person name="Horikawa D."/>
            <person name="Ishino K."/>
            <person name="Komine S."/>
            <person name="Tomita M."/>
            <person name="Blaxter M."/>
            <person name="Arakawa K."/>
        </authorList>
    </citation>
    <scope>NUCLEOTIDE SEQUENCE [LARGE SCALE GENOMIC DNA]</scope>
    <source>
        <strain evidence="4">Z151</strain>
    </source>
</reference>